<feature type="region of interest" description="Disordered" evidence="1">
    <location>
        <begin position="402"/>
        <end position="487"/>
    </location>
</feature>
<dbReference type="Pfam" id="PF03909">
    <property type="entry name" value="BSD"/>
    <property type="match status" value="1"/>
</dbReference>
<gene>
    <name evidence="3" type="ORF">Ahy_B05g079718</name>
</gene>
<feature type="region of interest" description="Disordered" evidence="1">
    <location>
        <begin position="1"/>
        <end position="69"/>
    </location>
</feature>
<feature type="domain" description="BSD" evidence="2">
    <location>
        <begin position="222"/>
        <end position="267"/>
    </location>
</feature>
<dbReference type="AlphaFoldDB" id="A0A444ZAP3"/>
<feature type="region of interest" description="Disordered" evidence="1">
    <location>
        <begin position="83"/>
        <end position="118"/>
    </location>
</feature>
<dbReference type="InterPro" id="IPR005607">
    <property type="entry name" value="BSD_dom"/>
</dbReference>
<dbReference type="Proteomes" id="UP000289738">
    <property type="component" value="Chromosome B05"/>
</dbReference>
<feature type="compositionally biased region" description="Polar residues" evidence="1">
    <location>
        <begin position="456"/>
        <end position="469"/>
    </location>
</feature>
<comment type="caution">
    <text evidence="3">The sequence shown here is derived from an EMBL/GenBank/DDBJ whole genome shotgun (WGS) entry which is preliminary data.</text>
</comment>
<evidence type="ECO:0000256" key="1">
    <source>
        <dbReference type="SAM" id="MobiDB-lite"/>
    </source>
</evidence>
<dbReference type="PROSITE" id="PS50858">
    <property type="entry name" value="BSD"/>
    <property type="match status" value="1"/>
</dbReference>
<dbReference type="PANTHER" id="PTHR31923">
    <property type="entry name" value="BSD DOMAIN-CONTAINING PROTEIN"/>
    <property type="match status" value="1"/>
</dbReference>
<keyword evidence="4" id="KW-1185">Reference proteome</keyword>
<evidence type="ECO:0000313" key="4">
    <source>
        <dbReference type="Proteomes" id="UP000289738"/>
    </source>
</evidence>
<sequence>MSWFARTIANSLRLDDEDEQQHHNPPNANEPHPPNTKPDSDSTIPDPRSPSSPSPASTPRGVKEDLSELTKSISRQLWGVASFLAPPPPPADHALAAHPAGNLDSDAPPREQEEEEEDLIAGIRSDFAEISGRFRSGISKLSENKAVSELTKMASNFLQIRPEEDDYDLEGVVGITEDVVLFARDVAMHPETWLDFPLPHAADSDEQSKAQNAVFPDFDLSDVQQEHALAVESLAPSLASLRMELCPAYMSDACFWVIYFVLLHPRLNKSDADLLSTPRIVEARAMLAHTLEKRSTEKEERDLSAKGDFPTKEGDQDLLVPTSVPLESVPLQVKAAVVEAAPSVDISDFEMEKHPVTQTTDVSMIKEAPVNLTAEQSSSISANRFLDEAYDEDDADDWLKEDSSEMVGGSGTSGPAGNEEDVSFSDLEEEDVASSYKKTGSGSDSSTKDSRDWVQLSRQAGSEHSSARNSETKDSSDWLNVDDIDVI</sequence>
<evidence type="ECO:0000313" key="3">
    <source>
        <dbReference type="EMBL" id="RYR11252.1"/>
    </source>
</evidence>
<feature type="compositionally biased region" description="Acidic residues" evidence="1">
    <location>
        <begin position="418"/>
        <end position="432"/>
    </location>
</feature>
<name>A0A444ZAP3_ARAHY</name>
<reference evidence="3 4" key="1">
    <citation type="submission" date="2019-01" db="EMBL/GenBank/DDBJ databases">
        <title>Sequencing of cultivated peanut Arachis hypogaea provides insights into genome evolution and oil improvement.</title>
        <authorList>
            <person name="Chen X."/>
        </authorList>
    </citation>
    <scope>NUCLEOTIDE SEQUENCE [LARGE SCALE GENOMIC DNA]</scope>
    <source>
        <strain evidence="4">cv. Fuhuasheng</strain>
        <tissue evidence="3">Leaves</tissue>
    </source>
</reference>
<dbReference type="OrthoDB" id="2021158at2759"/>
<dbReference type="EMBL" id="SDMP01000015">
    <property type="protein sequence ID" value="RYR11252.1"/>
    <property type="molecule type" value="Genomic_DNA"/>
</dbReference>
<dbReference type="PANTHER" id="PTHR31923:SF4">
    <property type="entry name" value="BSD DOMAIN-CONTAINING PROTEIN"/>
    <property type="match status" value="1"/>
</dbReference>
<proteinExistence type="predicted"/>
<dbReference type="SUPFAM" id="SSF140383">
    <property type="entry name" value="BSD domain-like"/>
    <property type="match status" value="1"/>
</dbReference>
<feature type="compositionally biased region" description="Basic and acidic residues" evidence="1">
    <location>
        <begin position="292"/>
        <end position="315"/>
    </location>
</feature>
<evidence type="ECO:0000259" key="2">
    <source>
        <dbReference type="PROSITE" id="PS50858"/>
    </source>
</evidence>
<protein>
    <recommendedName>
        <fullName evidence="2">BSD domain-containing protein</fullName>
    </recommendedName>
</protein>
<feature type="region of interest" description="Disordered" evidence="1">
    <location>
        <begin position="292"/>
        <end position="317"/>
    </location>
</feature>
<dbReference type="InterPro" id="IPR035925">
    <property type="entry name" value="BSD_dom_sf"/>
</dbReference>
<organism evidence="3 4">
    <name type="scientific">Arachis hypogaea</name>
    <name type="common">Peanut</name>
    <dbReference type="NCBI Taxonomy" id="3818"/>
    <lineage>
        <taxon>Eukaryota</taxon>
        <taxon>Viridiplantae</taxon>
        <taxon>Streptophyta</taxon>
        <taxon>Embryophyta</taxon>
        <taxon>Tracheophyta</taxon>
        <taxon>Spermatophyta</taxon>
        <taxon>Magnoliopsida</taxon>
        <taxon>eudicotyledons</taxon>
        <taxon>Gunneridae</taxon>
        <taxon>Pentapetalae</taxon>
        <taxon>rosids</taxon>
        <taxon>fabids</taxon>
        <taxon>Fabales</taxon>
        <taxon>Fabaceae</taxon>
        <taxon>Papilionoideae</taxon>
        <taxon>50 kb inversion clade</taxon>
        <taxon>dalbergioids sensu lato</taxon>
        <taxon>Dalbergieae</taxon>
        <taxon>Pterocarpus clade</taxon>
        <taxon>Arachis</taxon>
    </lineage>
</organism>
<accession>A0A444ZAP3</accession>
<dbReference type="Gene3D" id="1.10.3970.10">
    <property type="entry name" value="BSD domain"/>
    <property type="match status" value="1"/>
</dbReference>
<feature type="compositionally biased region" description="Low complexity" evidence="1">
    <location>
        <begin position="434"/>
        <end position="445"/>
    </location>
</feature>
<dbReference type="SMART" id="SM00751">
    <property type="entry name" value="BSD"/>
    <property type="match status" value="1"/>
</dbReference>